<keyword evidence="6" id="KW-0812">Transmembrane</keyword>
<dbReference type="Pfam" id="PF00746">
    <property type="entry name" value="Gram_pos_anchor"/>
    <property type="match status" value="1"/>
</dbReference>
<keyword evidence="10" id="KW-1185">Reference proteome</keyword>
<accession>A0A430B929</accession>
<dbReference type="GeneID" id="95579887"/>
<keyword evidence="6" id="KW-1133">Transmembrane helix</keyword>
<comment type="caution">
    <text evidence="9">The sequence shown here is derived from an EMBL/GenBank/DDBJ whole genome shotgun (WGS) entry which is preliminary data.</text>
</comment>
<evidence type="ECO:0000259" key="8">
    <source>
        <dbReference type="PROSITE" id="PS50847"/>
    </source>
</evidence>
<evidence type="ECO:0000256" key="5">
    <source>
        <dbReference type="SAM" id="MobiDB-lite"/>
    </source>
</evidence>
<feature type="compositionally biased region" description="Basic and acidic residues" evidence="5">
    <location>
        <begin position="38"/>
        <end position="60"/>
    </location>
</feature>
<evidence type="ECO:0000313" key="9">
    <source>
        <dbReference type="EMBL" id="RSU16758.1"/>
    </source>
</evidence>
<dbReference type="InterPro" id="IPR019931">
    <property type="entry name" value="LPXTG_anchor"/>
</dbReference>
<name>A0A430B929_9ENTE</name>
<evidence type="ECO:0000256" key="6">
    <source>
        <dbReference type="SAM" id="Phobius"/>
    </source>
</evidence>
<keyword evidence="3 7" id="KW-0732">Signal</keyword>
<reference evidence="9 10" key="1">
    <citation type="submission" date="2017-05" db="EMBL/GenBank/DDBJ databases">
        <title>Vagococcus spp. assemblies.</title>
        <authorList>
            <person name="Gulvik C.A."/>
        </authorList>
    </citation>
    <scope>NUCLEOTIDE SEQUENCE [LARGE SCALE GENOMIC DNA]</scope>
    <source>
        <strain evidence="9 10">SS1714</strain>
    </source>
</reference>
<keyword evidence="4" id="KW-0572">Peptidoglycan-anchor</keyword>
<evidence type="ECO:0000256" key="4">
    <source>
        <dbReference type="ARBA" id="ARBA00023088"/>
    </source>
</evidence>
<dbReference type="EMBL" id="NGKB01000001">
    <property type="protein sequence ID" value="RSU16758.1"/>
    <property type="molecule type" value="Genomic_DNA"/>
</dbReference>
<evidence type="ECO:0000313" key="10">
    <source>
        <dbReference type="Proteomes" id="UP000288028"/>
    </source>
</evidence>
<evidence type="ECO:0000256" key="7">
    <source>
        <dbReference type="SAM" id="SignalP"/>
    </source>
</evidence>
<dbReference type="AlphaFoldDB" id="A0A430B929"/>
<protein>
    <recommendedName>
        <fullName evidence="8">Gram-positive cocci surface proteins LPxTG domain-containing protein</fullName>
    </recommendedName>
</protein>
<dbReference type="NCBIfam" id="TIGR01167">
    <property type="entry name" value="LPXTG_anchor"/>
    <property type="match status" value="1"/>
</dbReference>
<feature type="transmembrane region" description="Helical" evidence="6">
    <location>
        <begin position="323"/>
        <end position="342"/>
    </location>
</feature>
<dbReference type="RefSeq" id="WP_126790901.1">
    <property type="nucleotide sequence ID" value="NZ_CP060720.1"/>
</dbReference>
<feature type="signal peptide" evidence="7">
    <location>
        <begin position="1"/>
        <end position="24"/>
    </location>
</feature>
<keyword evidence="6" id="KW-0472">Membrane</keyword>
<feature type="region of interest" description="Disordered" evidence="5">
    <location>
        <begin position="32"/>
        <end position="61"/>
    </location>
</feature>
<dbReference type="Proteomes" id="UP000288028">
    <property type="component" value="Unassembled WGS sequence"/>
</dbReference>
<proteinExistence type="predicted"/>
<evidence type="ECO:0000256" key="2">
    <source>
        <dbReference type="ARBA" id="ARBA00022525"/>
    </source>
</evidence>
<sequence length="350" mass="39368">MRKRVIGCLIVGMLALGLGGVVKAEEASVTKTETSVMKVEKKEPVKQDDSSEVKEPEKQVDPTNSFDIVGNKTNLKNKIDSLTYSITAEKKAELTARVEKLTTMEEVRAIEQELDKLIMEQKLQMQKDAVSEVIKTFYKQGKLSKDESDKLLKRIAESKTVEEVDAIYGEVSHLVNPNALIERKEKLIKKIKELMNQGKLTKDQGDAFLKRVEAGLLEEWDQIEVEVDKQVKDNEATLVGVFKEKYAKVENGINQYIQQGKLTKDQGDKFLAKLKTCQTIEELDALWNEVEKQVNDNATTNTKPAIKPAPVNPKLPQTGEKQTMVTVVIGLMIILGAGFVFFKKRQTKNN</sequence>
<dbReference type="PROSITE" id="PS50847">
    <property type="entry name" value="GRAM_POS_ANCHORING"/>
    <property type="match status" value="1"/>
</dbReference>
<feature type="domain" description="Gram-positive cocci surface proteins LPxTG" evidence="8">
    <location>
        <begin position="315"/>
        <end position="350"/>
    </location>
</feature>
<keyword evidence="1" id="KW-0134">Cell wall</keyword>
<dbReference type="OrthoDB" id="2194813at2"/>
<gene>
    <name evidence="9" type="ORF">CBF28_00810</name>
</gene>
<evidence type="ECO:0000256" key="3">
    <source>
        <dbReference type="ARBA" id="ARBA00022729"/>
    </source>
</evidence>
<organism evidence="9 10">
    <name type="scientific">Vagococcus carniphilus</name>
    <dbReference type="NCBI Taxonomy" id="218144"/>
    <lineage>
        <taxon>Bacteria</taxon>
        <taxon>Bacillati</taxon>
        <taxon>Bacillota</taxon>
        <taxon>Bacilli</taxon>
        <taxon>Lactobacillales</taxon>
        <taxon>Enterococcaceae</taxon>
        <taxon>Vagococcus</taxon>
    </lineage>
</organism>
<evidence type="ECO:0000256" key="1">
    <source>
        <dbReference type="ARBA" id="ARBA00022512"/>
    </source>
</evidence>
<feature type="chain" id="PRO_5019047376" description="Gram-positive cocci surface proteins LPxTG domain-containing protein" evidence="7">
    <location>
        <begin position="25"/>
        <end position="350"/>
    </location>
</feature>
<keyword evidence="2" id="KW-0964">Secreted</keyword>
<feature type="region of interest" description="Disordered" evidence="5">
    <location>
        <begin position="298"/>
        <end position="317"/>
    </location>
</feature>